<name>A0A9W4T712_9GLOM</name>
<keyword evidence="2" id="KW-0472">Membrane</keyword>
<gene>
    <name evidence="3" type="ORF">FWILDA_LOCUS16442</name>
</gene>
<evidence type="ECO:0000313" key="3">
    <source>
        <dbReference type="EMBL" id="CAI2194171.1"/>
    </source>
</evidence>
<dbReference type="EMBL" id="CAMKVN010010530">
    <property type="protein sequence ID" value="CAI2194171.1"/>
    <property type="molecule type" value="Genomic_DNA"/>
</dbReference>
<organism evidence="3 4">
    <name type="scientific">Funneliformis geosporum</name>
    <dbReference type="NCBI Taxonomy" id="1117311"/>
    <lineage>
        <taxon>Eukaryota</taxon>
        <taxon>Fungi</taxon>
        <taxon>Fungi incertae sedis</taxon>
        <taxon>Mucoromycota</taxon>
        <taxon>Glomeromycotina</taxon>
        <taxon>Glomeromycetes</taxon>
        <taxon>Glomerales</taxon>
        <taxon>Glomeraceae</taxon>
        <taxon>Funneliformis</taxon>
    </lineage>
</organism>
<dbReference type="AlphaFoldDB" id="A0A9W4T712"/>
<comment type="caution">
    <text evidence="3">The sequence shown here is derived from an EMBL/GenBank/DDBJ whole genome shotgun (WGS) entry which is preliminary data.</text>
</comment>
<keyword evidence="4" id="KW-1185">Reference proteome</keyword>
<accession>A0A9W4T712</accession>
<evidence type="ECO:0000256" key="2">
    <source>
        <dbReference type="SAM" id="Phobius"/>
    </source>
</evidence>
<keyword evidence="2" id="KW-1133">Transmembrane helix</keyword>
<sequence>MKINKPLKTKKAPVKVARTKALTLVKTKPTKKDTAAYYQCLCQQAQAGFTHKKVSEACHDCKHLAPSLGVQRAKELKKLTQAYQQIVGYGVFHGHRLNKDCFLCPYRGLIFMGSSVVLGSFLAYTALAMFFNYSLKLENLQKELLATVKPGMKPSDIKKLKRSKSLGDIPAAPPLPLVQEQLKEKQQEIEQLRKALEAKNTELAHTKSELDQSLEARCQALTTFGQEHEKRNKAQQELNETVEEASNEIGRGDKQNSSLRTQLFQANQQISTLQHELSLARINRNKNLPASPLEHPFNYWSYALYA</sequence>
<feature type="transmembrane region" description="Helical" evidence="2">
    <location>
        <begin position="109"/>
        <end position="131"/>
    </location>
</feature>
<feature type="region of interest" description="Disordered" evidence="1">
    <location>
        <begin position="226"/>
        <end position="256"/>
    </location>
</feature>
<dbReference type="Proteomes" id="UP001153678">
    <property type="component" value="Unassembled WGS sequence"/>
</dbReference>
<reference evidence="3" key="1">
    <citation type="submission" date="2022-08" db="EMBL/GenBank/DDBJ databases">
        <authorList>
            <person name="Kallberg Y."/>
            <person name="Tangrot J."/>
            <person name="Rosling A."/>
        </authorList>
    </citation>
    <scope>NUCLEOTIDE SEQUENCE</scope>
    <source>
        <strain evidence="3">Wild A</strain>
    </source>
</reference>
<evidence type="ECO:0000256" key="1">
    <source>
        <dbReference type="SAM" id="MobiDB-lite"/>
    </source>
</evidence>
<protein>
    <submittedName>
        <fullName evidence="3">4544_t:CDS:1</fullName>
    </submittedName>
</protein>
<evidence type="ECO:0000313" key="4">
    <source>
        <dbReference type="Proteomes" id="UP001153678"/>
    </source>
</evidence>
<keyword evidence="2" id="KW-0812">Transmembrane</keyword>
<proteinExistence type="predicted"/>